<name>A0A2B4SJN7_STYPI</name>
<dbReference type="EMBL" id="LSMT01000063">
    <property type="protein sequence ID" value="PFX29576.1"/>
    <property type="molecule type" value="Genomic_DNA"/>
</dbReference>
<evidence type="ECO:0000259" key="5">
    <source>
        <dbReference type="PROSITE" id="PS50002"/>
    </source>
</evidence>
<dbReference type="GO" id="GO:0051015">
    <property type="term" value="F:actin filament binding"/>
    <property type="evidence" value="ECO:0007669"/>
    <property type="project" value="TreeGrafter"/>
</dbReference>
<dbReference type="Gene3D" id="1.20.1270.60">
    <property type="entry name" value="Arfaptin homology (AH) domain/BAR domain"/>
    <property type="match status" value="1"/>
</dbReference>
<dbReference type="PROSITE" id="PS51741">
    <property type="entry name" value="F_BAR"/>
    <property type="match status" value="1"/>
</dbReference>
<dbReference type="Proteomes" id="UP000225706">
    <property type="component" value="Unassembled WGS sequence"/>
</dbReference>
<evidence type="ECO:0000256" key="1">
    <source>
        <dbReference type="ARBA" id="ARBA00022443"/>
    </source>
</evidence>
<feature type="coiled-coil region" evidence="4">
    <location>
        <begin position="92"/>
        <end position="127"/>
    </location>
</feature>
<dbReference type="SMART" id="SM00326">
    <property type="entry name" value="SH3"/>
    <property type="match status" value="1"/>
</dbReference>
<dbReference type="AlphaFoldDB" id="A0A2B4SJN7"/>
<dbReference type="FunFam" id="1.20.1270.60:FF:000037">
    <property type="entry name" value="Proline-serine-threonine phosphatase interacting protein 1"/>
    <property type="match status" value="1"/>
</dbReference>
<dbReference type="Gene3D" id="2.30.30.40">
    <property type="entry name" value="SH3 Domains"/>
    <property type="match status" value="1"/>
</dbReference>
<accession>A0A2B4SJN7</accession>
<dbReference type="Pfam" id="PF00611">
    <property type="entry name" value="FCH"/>
    <property type="match status" value="1"/>
</dbReference>
<evidence type="ECO:0000313" key="8">
    <source>
        <dbReference type="Proteomes" id="UP000225706"/>
    </source>
</evidence>
<dbReference type="Pfam" id="PF07653">
    <property type="entry name" value="SH3_2"/>
    <property type="match status" value="1"/>
</dbReference>
<protein>
    <submittedName>
        <fullName evidence="7">Proline-serine-threonine phosphatase-interacting protein 1</fullName>
    </submittedName>
</protein>
<dbReference type="PRINTS" id="PR00499">
    <property type="entry name" value="P67PHOX"/>
</dbReference>
<keyword evidence="3 4" id="KW-0175">Coiled coil</keyword>
<dbReference type="PROSITE" id="PS50002">
    <property type="entry name" value="SH3"/>
    <property type="match status" value="1"/>
</dbReference>
<reference evidence="8" key="1">
    <citation type="journal article" date="2017" name="bioRxiv">
        <title>Comparative analysis of the genomes of Stylophora pistillata and Acropora digitifera provides evidence for extensive differences between species of corals.</title>
        <authorList>
            <person name="Voolstra C.R."/>
            <person name="Li Y."/>
            <person name="Liew Y.J."/>
            <person name="Baumgarten S."/>
            <person name="Zoccola D."/>
            <person name="Flot J.-F."/>
            <person name="Tambutte S."/>
            <person name="Allemand D."/>
            <person name="Aranda M."/>
        </authorList>
    </citation>
    <scope>NUCLEOTIDE SEQUENCE [LARGE SCALE GENOMIC DNA]</scope>
</reference>
<dbReference type="InterPro" id="IPR031160">
    <property type="entry name" value="F_BAR_dom"/>
</dbReference>
<feature type="domain" description="SH3" evidence="5">
    <location>
        <begin position="364"/>
        <end position="423"/>
    </location>
</feature>
<feature type="domain" description="F-BAR" evidence="6">
    <location>
        <begin position="2"/>
        <end position="261"/>
    </location>
</feature>
<dbReference type="OrthoDB" id="10255964at2759"/>
<dbReference type="SMART" id="SM00055">
    <property type="entry name" value="FCH"/>
    <property type="match status" value="1"/>
</dbReference>
<evidence type="ECO:0000256" key="3">
    <source>
        <dbReference type="PROSITE-ProRule" id="PRU01077"/>
    </source>
</evidence>
<dbReference type="InterPro" id="IPR027267">
    <property type="entry name" value="AH/BAR_dom_sf"/>
</dbReference>
<dbReference type="GO" id="GO:0005884">
    <property type="term" value="C:actin filament"/>
    <property type="evidence" value="ECO:0007669"/>
    <property type="project" value="TreeGrafter"/>
</dbReference>
<proteinExistence type="predicted"/>
<dbReference type="InterPro" id="IPR001060">
    <property type="entry name" value="FCH_dom"/>
</dbReference>
<evidence type="ECO:0000256" key="2">
    <source>
        <dbReference type="PROSITE-ProRule" id="PRU00192"/>
    </source>
</evidence>
<dbReference type="InterPro" id="IPR001452">
    <property type="entry name" value="SH3_domain"/>
</dbReference>
<dbReference type="GO" id="GO:0005886">
    <property type="term" value="C:plasma membrane"/>
    <property type="evidence" value="ECO:0007669"/>
    <property type="project" value="TreeGrafter"/>
</dbReference>
<keyword evidence="1 2" id="KW-0728">SH3 domain</keyword>
<dbReference type="STRING" id="50429.A0A2B4SJN7"/>
<dbReference type="PRINTS" id="PR00452">
    <property type="entry name" value="SH3DOMAIN"/>
</dbReference>
<evidence type="ECO:0000256" key="4">
    <source>
        <dbReference type="SAM" id="Coils"/>
    </source>
</evidence>
<dbReference type="SUPFAM" id="SSF103657">
    <property type="entry name" value="BAR/IMD domain-like"/>
    <property type="match status" value="1"/>
</dbReference>
<evidence type="ECO:0000259" key="6">
    <source>
        <dbReference type="PROSITE" id="PS51741"/>
    </source>
</evidence>
<dbReference type="GO" id="GO:0005737">
    <property type="term" value="C:cytoplasm"/>
    <property type="evidence" value="ECO:0007669"/>
    <property type="project" value="TreeGrafter"/>
</dbReference>
<dbReference type="FunFam" id="2.30.30.40:FF:000072">
    <property type="entry name" value="Unconventional Myosin IB"/>
    <property type="match status" value="1"/>
</dbReference>
<dbReference type="SUPFAM" id="SSF50044">
    <property type="entry name" value="SH3-domain"/>
    <property type="match status" value="1"/>
</dbReference>
<organism evidence="7 8">
    <name type="scientific">Stylophora pistillata</name>
    <name type="common">Smooth cauliflower coral</name>
    <dbReference type="NCBI Taxonomy" id="50429"/>
    <lineage>
        <taxon>Eukaryota</taxon>
        <taxon>Metazoa</taxon>
        <taxon>Cnidaria</taxon>
        <taxon>Anthozoa</taxon>
        <taxon>Hexacorallia</taxon>
        <taxon>Scleractinia</taxon>
        <taxon>Astrocoeniina</taxon>
        <taxon>Pocilloporidae</taxon>
        <taxon>Stylophora</taxon>
    </lineage>
</organism>
<dbReference type="InterPro" id="IPR036028">
    <property type="entry name" value="SH3-like_dom_sf"/>
</dbReference>
<dbReference type="PANTHER" id="PTHR23065:SF61">
    <property type="entry name" value="PROLINE-SERINE-THREONINE PHOSPHATASE-INTERACTING PROTEIN 2-LIKE"/>
    <property type="match status" value="1"/>
</dbReference>
<comment type="caution">
    <text evidence="7">The sequence shown here is derived from an EMBL/GenBank/DDBJ whole genome shotgun (WGS) entry which is preliminary data.</text>
</comment>
<dbReference type="CDD" id="cd00174">
    <property type="entry name" value="SH3"/>
    <property type="match status" value="1"/>
</dbReference>
<gene>
    <name evidence="7" type="primary">Pstpip1</name>
    <name evidence="7" type="ORF">AWC38_SpisGene5616</name>
</gene>
<keyword evidence="8" id="KW-1185">Reference proteome</keyword>
<dbReference type="PANTHER" id="PTHR23065">
    <property type="entry name" value="PROLINE-SERINE-THREONINE PHOSPHATASE INTERACTING PROTEIN 1"/>
    <property type="match status" value="1"/>
</dbReference>
<dbReference type="GO" id="GO:0030041">
    <property type="term" value="P:actin filament polymerization"/>
    <property type="evidence" value="ECO:0007669"/>
    <property type="project" value="TreeGrafter"/>
</dbReference>
<sequence length="423" mass="48733">MTKFADCFWGTDFNSTAGFDALCKRLKDGKQMCQDFEDFIRQRADAEEKYGKALMKLAESAKGKDEIGTLRESWEVIKTETENIGKLHVALSQQLIEELENCVRNFKDVQRDKRKKVEESVKRAQRNKKNCFDTTLRLKRTYEQKCHDVGMAEEALKRSVSLASKDEEKLRTKLGRAKTAVEQADTAYQNSVRSLEDARVMWEKEMEQCCNCFQTLEEERISFLRNAMWAYANTSSMNCVKVDETCEEMRKSLEHCAVESDIHLFVSMKKTGSDRPVRIEYENYYMAQSSAKVASPSSNVNITGPVPGTFVHSKDPAIVQSSTVTPKPVNRRPPMQLPEIPRQESVDESMYSTVDQKKQINRQNETKFYRAAFDYDAQGDQEISFKAGDFVKLIFHEDNTWWCGEVQGKRGMFPKDFVEEIDP</sequence>
<evidence type="ECO:0000313" key="7">
    <source>
        <dbReference type="EMBL" id="PFX29576.1"/>
    </source>
</evidence>